<comment type="caution">
    <text evidence="3">The sequence shown here is derived from an EMBL/GenBank/DDBJ whole genome shotgun (WGS) entry which is preliminary data.</text>
</comment>
<feature type="compositionally biased region" description="Low complexity" evidence="1">
    <location>
        <begin position="122"/>
        <end position="135"/>
    </location>
</feature>
<gene>
    <name evidence="3" type="ORF">PGQ11_009571</name>
</gene>
<name>A0ABR2IIB7_9PEZI</name>
<dbReference type="Proteomes" id="UP001390339">
    <property type="component" value="Unassembled WGS sequence"/>
</dbReference>
<keyword evidence="2" id="KW-0812">Transmembrane</keyword>
<evidence type="ECO:0000313" key="3">
    <source>
        <dbReference type="EMBL" id="KAK8863336.1"/>
    </source>
</evidence>
<evidence type="ECO:0000256" key="2">
    <source>
        <dbReference type="SAM" id="Phobius"/>
    </source>
</evidence>
<proteinExistence type="predicted"/>
<dbReference type="EMBL" id="JAPCWZ010000005">
    <property type="protein sequence ID" value="KAK8863336.1"/>
    <property type="molecule type" value="Genomic_DNA"/>
</dbReference>
<evidence type="ECO:0000256" key="1">
    <source>
        <dbReference type="SAM" id="MobiDB-lite"/>
    </source>
</evidence>
<feature type="compositionally biased region" description="Polar residues" evidence="1">
    <location>
        <begin position="11"/>
        <end position="44"/>
    </location>
</feature>
<keyword evidence="2" id="KW-1133">Transmembrane helix</keyword>
<feature type="transmembrane region" description="Helical" evidence="2">
    <location>
        <begin position="74"/>
        <end position="98"/>
    </location>
</feature>
<feature type="region of interest" description="Disordered" evidence="1">
    <location>
        <begin position="107"/>
        <end position="157"/>
    </location>
</feature>
<organism evidence="3 4">
    <name type="scientific">Apiospora arundinis</name>
    <dbReference type="NCBI Taxonomy" id="335852"/>
    <lineage>
        <taxon>Eukaryota</taxon>
        <taxon>Fungi</taxon>
        <taxon>Dikarya</taxon>
        <taxon>Ascomycota</taxon>
        <taxon>Pezizomycotina</taxon>
        <taxon>Sordariomycetes</taxon>
        <taxon>Xylariomycetidae</taxon>
        <taxon>Amphisphaeriales</taxon>
        <taxon>Apiosporaceae</taxon>
        <taxon>Apiospora</taxon>
    </lineage>
</organism>
<reference evidence="3 4" key="1">
    <citation type="journal article" date="2024" name="IMA Fungus">
        <title>Apiospora arundinis, a panoply of carbohydrate-active enzymes and secondary metabolites.</title>
        <authorList>
            <person name="Sorensen T."/>
            <person name="Petersen C."/>
            <person name="Muurmann A.T."/>
            <person name="Christiansen J.V."/>
            <person name="Brundto M.L."/>
            <person name="Overgaard C.K."/>
            <person name="Boysen A.T."/>
            <person name="Wollenberg R.D."/>
            <person name="Larsen T.O."/>
            <person name="Sorensen J.L."/>
            <person name="Nielsen K.L."/>
            <person name="Sondergaard T.E."/>
        </authorList>
    </citation>
    <scope>NUCLEOTIDE SEQUENCE [LARGE SCALE GENOMIC DNA]</scope>
    <source>
        <strain evidence="3 4">AAU 773</strain>
    </source>
</reference>
<protein>
    <submittedName>
        <fullName evidence="3">Uncharacterized protein</fullName>
    </submittedName>
</protein>
<sequence>MEVVNSHAYPDSQTNSYPSQGFMSPGTTEQGQQHQWAHRQSSAMPKSDDLPIPVPSRRADEQDRKTIMGLTVPVFWVLLIGLFLICAGAIGGGVGGGLAAQRHNNSNAAAATDGPGPGGPSSGTTTTLPPGQQPTNNAGGGGTVTTTLLPLMQPTGIPTDGCPEKNLTIYSSHITLKGQTEAQTFRRYCSVDLGEDGNSNPGVRDLLDFYTTNMAETTTLDQCMHWCAEYNRQYYDQQLADNPKAVPGGDGYCTAVSLKVESKF</sequence>
<accession>A0ABR2IIB7</accession>
<keyword evidence="4" id="KW-1185">Reference proteome</keyword>
<feature type="region of interest" description="Disordered" evidence="1">
    <location>
        <begin position="1"/>
        <end position="60"/>
    </location>
</feature>
<evidence type="ECO:0000313" key="4">
    <source>
        <dbReference type="Proteomes" id="UP001390339"/>
    </source>
</evidence>
<keyword evidence="2" id="KW-0472">Membrane</keyword>